<evidence type="ECO:0000256" key="1">
    <source>
        <dbReference type="SAM" id="Phobius"/>
    </source>
</evidence>
<feature type="transmembrane region" description="Helical" evidence="1">
    <location>
        <begin position="24"/>
        <end position="43"/>
    </location>
</feature>
<feature type="transmembrane region" description="Helical" evidence="1">
    <location>
        <begin position="83"/>
        <end position="101"/>
    </location>
</feature>
<evidence type="ECO:0000313" key="2">
    <source>
        <dbReference type="EMBL" id="PIY72123.1"/>
    </source>
</evidence>
<feature type="transmembrane region" description="Helical" evidence="1">
    <location>
        <begin position="184"/>
        <end position="216"/>
    </location>
</feature>
<feature type="transmembrane region" description="Helical" evidence="1">
    <location>
        <begin position="156"/>
        <end position="177"/>
    </location>
</feature>
<keyword evidence="1" id="KW-0472">Membrane</keyword>
<dbReference type="EMBL" id="PFLI01000089">
    <property type="protein sequence ID" value="PIY72123.1"/>
    <property type="molecule type" value="Genomic_DNA"/>
</dbReference>
<feature type="transmembrane region" description="Helical" evidence="1">
    <location>
        <begin position="293"/>
        <end position="311"/>
    </location>
</feature>
<gene>
    <name evidence="2" type="ORF">COY87_02615</name>
</gene>
<keyword evidence="1" id="KW-0812">Transmembrane</keyword>
<dbReference type="AlphaFoldDB" id="A0A2M7QIK1"/>
<reference evidence="3" key="1">
    <citation type="submission" date="2017-09" db="EMBL/GenBank/DDBJ databases">
        <title>Depth-based differentiation of microbial function through sediment-hosted aquifers and enrichment of novel symbionts in the deep terrestrial subsurface.</title>
        <authorList>
            <person name="Probst A.J."/>
            <person name="Ladd B."/>
            <person name="Jarett J.K."/>
            <person name="Geller-Mcgrath D.E."/>
            <person name="Sieber C.M.K."/>
            <person name="Emerson J.B."/>
            <person name="Anantharaman K."/>
            <person name="Thomas B.C."/>
            <person name="Malmstrom R."/>
            <person name="Stieglmeier M."/>
            <person name="Klingl A."/>
            <person name="Woyke T."/>
            <person name="Ryan C.M."/>
            <person name="Banfield J.F."/>
        </authorList>
    </citation>
    <scope>NUCLEOTIDE SEQUENCE [LARGE SCALE GENOMIC DNA]</scope>
</reference>
<feature type="transmembrane region" description="Helical" evidence="1">
    <location>
        <begin position="268"/>
        <end position="287"/>
    </location>
</feature>
<protein>
    <recommendedName>
        <fullName evidence="4">Glycosyltransferase RgtA/B/C/D-like domain-containing protein</fullName>
    </recommendedName>
</protein>
<feature type="transmembrane region" description="Helical" evidence="1">
    <location>
        <begin position="131"/>
        <end position="150"/>
    </location>
</feature>
<evidence type="ECO:0000313" key="3">
    <source>
        <dbReference type="Proteomes" id="UP000229401"/>
    </source>
</evidence>
<evidence type="ECO:0008006" key="4">
    <source>
        <dbReference type="Google" id="ProtNLM"/>
    </source>
</evidence>
<organism evidence="2 3">
    <name type="scientific">Candidatus Roizmanbacteria bacterium CG_4_10_14_0_8_um_filter_33_9</name>
    <dbReference type="NCBI Taxonomy" id="1974826"/>
    <lineage>
        <taxon>Bacteria</taxon>
        <taxon>Candidatus Roizmaniibacteriota</taxon>
    </lineage>
</organism>
<sequence>MTGYILDNMNIHFKDLNLIIKNRWTYVILTLFIIMLFFLPRFINLDKRIGFDWDQEKISFEVKNIIINHKLTLLGPRANNDRGFFLGPQLTYLLIPFYLATNLHPSALIYFVIVYCILFFFVALISINKLFNLKTALLFLIFWSLNILLIDADIGPFWPIFIPLGVITTWYCLYQVYIDPNKNLLWLALGLILGFFFNMHFQFIFLFLFTVFFLFLTRKKIKISFVKLIYIVCGIIVMFIPLILFDLRHNFFNLSLLIRFFTEKDPNVGLWAGAWIPVFSNVVFPFLFTKSDLITGILFYLVITLIMILQIRRKQGFQSYLYYSSLLLWISFPIFFSLYGKRPSEYYFAFLNPFIIVSIVDFLLSQKFYVPLTIYLSLFTIFNFTMLYPKFFHYGLNFYEKDRAVKQISQKLQSNKCDIAFNVPIGREVGYKYLFEYYNINTIGDWKTCVIDINIPPKKGDVIFDYIGVAFPKNLLK</sequence>
<feature type="transmembrane region" description="Helical" evidence="1">
    <location>
        <begin position="107"/>
        <end position="124"/>
    </location>
</feature>
<feature type="transmembrane region" description="Helical" evidence="1">
    <location>
        <begin position="346"/>
        <end position="364"/>
    </location>
</feature>
<comment type="caution">
    <text evidence="2">The sequence shown here is derived from an EMBL/GenBank/DDBJ whole genome shotgun (WGS) entry which is preliminary data.</text>
</comment>
<feature type="transmembrane region" description="Helical" evidence="1">
    <location>
        <begin position="228"/>
        <end position="247"/>
    </location>
</feature>
<accession>A0A2M7QIK1</accession>
<proteinExistence type="predicted"/>
<feature type="transmembrane region" description="Helical" evidence="1">
    <location>
        <begin position="369"/>
        <end position="388"/>
    </location>
</feature>
<keyword evidence="1" id="KW-1133">Transmembrane helix</keyword>
<name>A0A2M7QIK1_9BACT</name>
<feature type="transmembrane region" description="Helical" evidence="1">
    <location>
        <begin position="320"/>
        <end position="340"/>
    </location>
</feature>
<dbReference type="Proteomes" id="UP000229401">
    <property type="component" value="Unassembled WGS sequence"/>
</dbReference>